<dbReference type="PANTHER" id="PTHR22916">
    <property type="entry name" value="GLYCOSYLTRANSFERASE"/>
    <property type="match status" value="1"/>
</dbReference>
<dbReference type="PANTHER" id="PTHR22916:SF51">
    <property type="entry name" value="GLYCOSYLTRANSFERASE EPSH-RELATED"/>
    <property type="match status" value="1"/>
</dbReference>
<evidence type="ECO:0000313" key="5">
    <source>
        <dbReference type="EMBL" id="MBC5656957.1"/>
    </source>
</evidence>
<dbReference type="InterPro" id="IPR029044">
    <property type="entry name" value="Nucleotide-diphossugar_trans"/>
</dbReference>
<dbReference type="Pfam" id="PF00535">
    <property type="entry name" value="Glycos_transf_2"/>
    <property type="match status" value="1"/>
</dbReference>
<sequence>MTKVSIIVPIYNMELYLKECLDSILSQTLKEIEVVCIDDGSTDRSWEILAEYAKADARILPIRQENQGVSTARNNGIKKASGKYLIFMDPDDWYPEKDILEVLFEKAENSGCQICGGEFSEYNDRTGEVRTEFPEQYFGYVFQKEGVIEYRDWQFDFGYHRFLYNREFILEHQLYFPKLIRFQDPPFFVKAMITAEKFYAVKKVVYRYRYGHRDLKWTREKRIALLKGIYMDMDMAVRNHLERLVDLTWFRMTEEFGEIICCGIIEGETEIEEWIRRVYDCLEIDRKEKYGYPFYRRFRDEVILLKEKQRKEDERLENEIKAIKNSITFRVGKYLLYIPRCIKLALWSRKKS</sequence>
<evidence type="ECO:0000256" key="3">
    <source>
        <dbReference type="SAM" id="Coils"/>
    </source>
</evidence>
<accession>A0AAW3X2F2</accession>
<evidence type="ECO:0000256" key="1">
    <source>
        <dbReference type="ARBA" id="ARBA00022676"/>
    </source>
</evidence>
<dbReference type="InterPro" id="IPR001173">
    <property type="entry name" value="Glyco_trans_2-like"/>
</dbReference>
<comment type="caution">
    <text evidence="5">The sequence shown here is derived from an EMBL/GenBank/DDBJ whole genome shotgun (WGS) entry which is preliminary data.</text>
</comment>
<dbReference type="CDD" id="cd00761">
    <property type="entry name" value="Glyco_tranf_GTA_type"/>
    <property type="match status" value="1"/>
</dbReference>
<dbReference type="GO" id="GO:0016757">
    <property type="term" value="F:glycosyltransferase activity"/>
    <property type="evidence" value="ECO:0007669"/>
    <property type="project" value="UniProtKB-KW"/>
</dbReference>
<keyword evidence="6" id="KW-1185">Reference proteome</keyword>
<dbReference type="SUPFAM" id="SSF53448">
    <property type="entry name" value="Nucleotide-diphospho-sugar transferases"/>
    <property type="match status" value="1"/>
</dbReference>
<proteinExistence type="predicted"/>
<dbReference type="Proteomes" id="UP000653904">
    <property type="component" value="Unassembled WGS sequence"/>
</dbReference>
<dbReference type="AlphaFoldDB" id="A0AAW3X2F2"/>
<keyword evidence="1" id="KW-0328">Glycosyltransferase</keyword>
<name>A0AAW3X2F2_9CLOT</name>
<evidence type="ECO:0000259" key="4">
    <source>
        <dbReference type="Pfam" id="PF00535"/>
    </source>
</evidence>
<reference evidence="5 6" key="1">
    <citation type="submission" date="2020-08" db="EMBL/GenBank/DDBJ databases">
        <title>Genome public.</title>
        <authorList>
            <person name="Liu C."/>
            <person name="Sun Q."/>
        </authorList>
    </citation>
    <scope>NUCLEOTIDE SEQUENCE [LARGE SCALE GENOMIC DNA]</scope>
    <source>
        <strain evidence="5 6">BX14</strain>
    </source>
</reference>
<dbReference type="EMBL" id="JACOOW010000008">
    <property type="protein sequence ID" value="MBC5656957.1"/>
    <property type="molecule type" value="Genomic_DNA"/>
</dbReference>
<dbReference type="Gene3D" id="3.90.550.10">
    <property type="entry name" value="Spore Coat Polysaccharide Biosynthesis Protein SpsA, Chain A"/>
    <property type="match status" value="1"/>
</dbReference>
<evidence type="ECO:0000256" key="2">
    <source>
        <dbReference type="ARBA" id="ARBA00022679"/>
    </source>
</evidence>
<keyword evidence="2" id="KW-0808">Transferase</keyword>
<organism evidence="5 6">
    <name type="scientific">Clostridium segne</name>
    <dbReference type="NCBI Taxonomy" id="2763038"/>
    <lineage>
        <taxon>Bacteria</taxon>
        <taxon>Bacillati</taxon>
        <taxon>Bacillota</taxon>
        <taxon>Clostridia</taxon>
        <taxon>Eubacteriales</taxon>
        <taxon>Clostridiaceae</taxon>
        <taxon>Clostridium</taxon>
    </lineage>
</organism>
<feature type="domain" description="Glycosyltransferase 2-like" evidence="4">
    <location>
        <begin position="5"/>
        <end position="168"/>
    </location>
</feature>
<gene>
    <name evidence="5" type="ORF">H8S19_07740</name>
</gene>
<feature type="coiled-coil region" evidence="3">
    <location>
        <begin position="299"/>
        <end position="326"/>
    </location>
</feature>
<protein>
    <submittedName>
        <fullName evidence="5">Glycosyltransferase</fullName>
    </submittedName>
</protein>
<keyword evidence="3" id="KW-0175">Coiled coil</keyword>
<dbReference type="RefSeq" id="WP_182427334.1">
    <property type="nucleotide sequence ID" value="NZ_JACOOW010000008.1"/>
</dbReference>
<evidence type="ECO:0000313" key="6">
    <source>
        <dbReference type="Proteomes" id="UP000653904"/>
    </source>
</evidence>